<reference evidence="5 6" key="1">
    <citation type="submission" date="2020-06" db="EMBL/GenBank/DDBJ databases">
        <title>WGS assembly of Ceratodon purpureus strain R40.</title>
        <authorList>
            <person name="Carey S.B."/>
            <person name="Jenkins J."/>
            <person name="Shu S."/>
            <person name="Lovell J.T."/>
            <person name="Sreedasyam A."/>
            <person name="Maumus F."/>
            <person name="Tiley G.P."/>
            <person name="Fernandez-Pozo N."/>
            <person name="Barry K."/>
            <person name="Chen C."/>
            <person name="Wang M."/>
            <person name="Lipzen A."/>
            <person name="Daum C."/>
            <person name="Saski C.A."/>
            <person name="Payton A.C."/>
            <person name="Mcbreen J.C."/>
            <person name="Conrad R.E."/>
            <person name="Kollar L.M."/>
            <person name="Olsson S."/>
            <person name="Huttunen S."/>
            <person name="Landis J.B."/>
            <person name="Wickett N.J."/>
            <person name="Johnson M.G."/>
            <person name="Rensing S.A."/>
            <person name="Grimwood J."/>
            <person name="Schmutz J."/>
            <person name="Mcdaniel S.F."/>
        </authorList>
    </citation>
    <scope>NUCLEOTIDE SEQUENCE [LARGE SCALE GENOMIC DNA]</scope>
    <source>
        <strain evidence="5 6">R40</strain>
    </source>
</reference>
<organism evidence="5 6">
    <name type="scientific">Ceratodon purpureus</name>
    <name type="common">Fire moss</name>
    <name type="synonym">Dicranum purpureum</name>
    <dbReference type="NCBI Taxonomy" id="3225"/>
    <lineage>
        <taxon>Eukaryota</taxon>
        <taxon>Viridiplantae</taxon>
        <taxon>Streptophyta</taxon>
        <taxon>Embryophyta</taxon>
        <taxon>Bryophyta</taxon>
        <taxon>Bryophytina</taxon>
        <taxon>Bryopsida</taxon>
        <taxon>Dicranidae</taxon>
        <taxon>Pseudoditrichales</taxon>
        <taxon>Ditrichaceae</taxon>
        <taxon>Ceratodon</taxon>
    </lineage>
</organism>
<gene>
    <name evidence="5" type="ORF">KC19_6G206200</name>
</gene>
<evidence type="ECO:0000313" key="5">
    <source>
        <dbReference type="EMBL" id="KAG0571025.1"/>
    </source>
</evidence>
<evidence type="ECO:0000256" key="2">
    <source>
        <dbReference type="PROSITE-ProRule" id="PRU00626"/>
    </source>
</evidence>
<dbReference type="Proteomes" id="UP000822688">
    <property type="component" value="Chromosome 6"/>
</dbReference>
<name>A0A8T0HJR0_CERPU</name>
<feature type="region of interest" description="Disordered" evidence="3">
    <location>
        <begin position="242"/>
        <end position="265"/>
    </location>
</feature>
<dbReference type="InterPro" id="IPR035920">
    <property type="entry name" value="YhbY-like_sf"/>
</dbReference>
<dbReference type="SMART" id="SM01103">
    <property type="entry name" value="CRS1_YhbY"/>
    <property type="match status" value="1"/>
</dbReference>
<evidence type="ECO:0000256" key="3">
    <source>
        <dbReference type="SAM" id="MobiDB-lite"/>
    </source>
</evidence>
<dbReference type="Gene3D" id="3.30.110.60">
    <property type="entry name" value="YhbY-like"/>
    <property type="match status" value="1"/>
</dbReference>
<dbReference type="PROSITE" id="PS51295">
    <property type="entry name" value="CRM"/>
    <property type="match status" value="1"/>
</dbReference>
<evidence type="ECO:0000313" key="6">
    <source>
        <dbReference type="Proteomes" id="UP000822688"/>
    </source>
</evidence>
<keyword evidence="6" id="KW-1185">Reference proteome</keyword>
<dbReference type="SUPFAM" id="SSF75471">
    <property type="entry name" value="YhbY-like"/>
    <property type="match status" value="1"/>
</dbReference>
<evidence type="ECO:0000259" key="4">
    <source>
        <dbReference type="PROSITE" id="PS51295"/>
    </source>
</evidence>
<dbReference type="PANTHER" id="PTHR47714">
    <property type="entry name" value="CRS1/YHBY DOMAIN CONTAINING PROTEIN, EXPRESSED"/>
    <property type="match status" value="1"/>
</dbReference>
<protein>
    <recommendedName>
        <fullName evidence="4">CRM domain-containing protein</fullName>
    </recommendedName>
</protein>
<sequence length="265" mass="29641">MAATTLQRHSLHSPCIQISSSVSSCSATVQNVNLRLQHVNSSSSLGWVCSRMRCGMERVHVGSWRSWTPRRVRVGSRGGDSDVEEEDDEEDGLALYEEELGLEEQEQEREEKVVVSEEKNVPSNGVKVRRTFRLLGSKEKKELRAYAHQLGSDICLHQVGKWGLTANCITAISDALEANELVKIRVLDNLDEELADTASQLEGKTGAQIVGRIGRTFLLYRPSMRKLKAAQEAEERAYKFQKRKNMLASRSKSSRSIPGASRGKR</sequence>
<dbReference type="InterPro" id="IPR001890">
    <property type="entry name" value="RNA-binding_CRM"/>
</dbReference>
<dbReference type="AlphaFoldDB" id="A0A8T0HJR0"/>
<feature type="domain" description="CRM" evidence="4">
    <location>
        <begin position="133"/>
        <end position="232"/>
    </location>
</feature>
<accession>A0A8T0HJR0</accession>
<evidence type="ECO:0000256" key="1">
    <source>
        <dbReference type="ARBA" id="ARBA00022884"/>
    </source>
</evidence>
<dbReference type="GO" id="GO:0003723">
    <property type="term" value="F:RNA binding"/>
    <property type="evidence" value="ECO:0007669"/>
    <property type="project" value="UniProtKB-UniRule"/>
</dbReference>
<dbReference type="Pfam" id="PF01985">
    <property type="entry name" value="CRS1_YhbY"/>
    <property type="match status" value="1"/>
</dbReference>
<dbReference type="GO" id="GO:0009507">
    <property type="term" value="C:chloroplast"/>
    <property type="evidence" value="ECO:0007669"/>
    <property type="project" value="TreeGrafter"/>
</dbReference>
<keyword evidence="1 2" id="KW-0694">RNA-binding</keyword>
<dbReference type="PANTHER" id="PTHR47714:SF1">
    <property type="entry name" value="RNA-BINDING CRS1 _ YHBY (CRM) DOMAIN PROTEIN"/>
    <property type="match status" value="1"/>
</dbReference>
<dbReference type="EMBL" id="CM026427">
    <property type="protein sequence ID" value="KAG0571025.1"/>
    <property type="molecule type" value="Genomic_DNA"/>
</dbReference>
<comment type="caution">
    <text evidence="5">The sequence shown here is derived from an EMBL/GenBank/DDBJ whole genome shotgun (WGS) entry which is preliminary data.</text>
</comment>
<proteinExistence type="predicted"/>